<dbReference type="Proteomes" id="UP001153678">
    <property type="component" value="Unassembled WGS sequence"/>
</dbReference>
<organism evidence="1 2">
    <name type="scientific">Funneliformis geosporum</name>
    <dbReference type="NCBI Taxonomy" id="1117311"/>
    <lineage>
        <taxon>Eukaryota</taxon>
        <taxon>Fungi</taxon>
        <taxon>Fungi incertae sedis</taxon>
        <taxon>Mucoromycota</taxon>
        <taxon>Glomeromycotina</taxon>
        <taxon>Glomeromycetes</taxon>
        <taxon>Glomerales</taxon>
        <taxon>Glomeraceae</taxon>
        <taxon>Funneliformis</taxon>
    </lineage>
</organism>
<keyword evidence="2" id="KW-1185">Reference proteome</keyword>
<reference evidence="1" key="1">
    <citation type="submission" date="2022-08" db="EMBL/GenBank/DDBJ databases">
        <authorList>
            <person name="Kallberg Y."/>
            <person name="Tangrot J."/>
            <person name="Rosling A."/>
        </authorList>
    </citation>
    <scope>NUCLEOTIDE SEQUENCE</scope>
    <source>
        <strain evidence="1">Wild A</strain>
    </source>
</reference>
<evidence type="ECO:0000313" key="2">
    <source>
        <dbReference type="Proteomes" id="UP001153678"/>
    </source>
</evidence>
<sequence length="74" mass="8852">MSENESISDDLLISETFKDYSLPKYELYQDEEEEVTINDQFAYILLWIMNFLIRFNIPETATDKEIAWPQRPIS</sequence>
<name>A0A9W4WRY8_9GLOM</name>
<comment type="caution">
    <text evidence="1">The sequence shown here is derived from an EMBL/GenBank/DDBJ whole genome shotgun (WGS) entry which is preliminary data.</text>
</comment>
<protein>
    <submittedName>
        <fullName evidence="1">4587_t:CDS:1</fullName>
    </submittedName>
</protein>
<gene>
    <name evidence="1" type="ORF">FWILDA_LOCUS6560</name>
</gene>
<evidence type="ECO:0000313" key="1">
    <source>
        <dbReference type="EMBL" id="CAI2174374.1"/>
    </source>
</evidence>
<dbReference type="EMBL" id="CAMKVN010001202">
    <property type="protein sequence ID" value="CAI2174374.1"/>
    <property type="molecule type" value="Genomic_DNA"/>
</dbReference>
<proteinExistence type="predicted"/>
<dbReference type="AlphaFoldDB" id="A0A9W4WRY8"/>
<accession>A0A9W4WRY8</accession>